<evidence type="ECO:0000259" key="7">
    <source>
        <dbReference type="SMART" id="SM00906"/>
    </source>
</evidence>
<dbReference type="GO" id="GO:0006351">
    <property type="term" value="P:DNA-templated transcription"/>
    <property type="evidence" value="ECO:0007669"/>
    <property type="project" value="InterPro"/>
</dbReference>
<dbReference type="GO" id="GO:0005634">
    <property type="term" value="C:nucleus"/>
    <property type="evidence" value="ECO:0007669"/>
    <property type="project" value="UniProtKB-SubCell"/>
</dbReference>
<dbReference type="EMBL" id="RBVV01000018">
    <property type="protein sequence ID" value="RNJ59241.1"/>
    <property type="molecule type" value="Genomic_DNA"/>
</dbReference>
<dbReference type="Proteomes" id="UP000267145">
    <property type="component" value="Unassembled WGS sequence"/>
</dbReference>
<dbReference type="GO" id="GO:0008270">
    <property type="term" value="F:zinc ion binding"/>
    <property type="evidence" value="ECO:0007669"/>
    <property type="project" value="InterPro"/>
</dbReference>
<feature type="compositionally biased region" description="Polar residues" evidence="6">
    <location>
        <begin position="131"/>
        <end position="140"/>
    </location>
</feature>
<keyword evidence="2" id="KW-0805">Transcription regulation</keyword>
<name>A0A3M9YGQ0_9PEZI</name>
<evidence type="ECO:0000256" key="1">
    <source>
        <dbReference type="ARBA" id="ARBA00004123"/>
    </source>
</evidence>
<sequence>MSASNQQAERAHRTQQVKAQPFRLDPSKSVSNDDRPARDADQEKAGAMQVGHRARPVSARVMSVSTMWPQGGVAPAASQSCPNDGNAFDGQLTHRSKEYVRALEERLSKMESTLQHAGISQPETAPGPSSADAQPATNVTGLAPDIPDTQDPSNAKSTSADTPEPEQETEVLFPDLGVMSELHARMPLVGAIRRWMSTPQPKFTGPTFVRRCYTAGLQRHDAITLWLPLADHVTETFPALNLADFLPRYGGLSATDRRSGADELFESAGGWAYANACIALGASLKCLNESCFLMHRPIWSFFMNAFEALPDLLARGDDAIAVNAIVAMAIWMQGTLFTSLAISLASSASAMSIRLGFQRGACSKHTGEGSRIQDCVFWSTYILDKSMSLLHGVPPMISDDDIEIDLPETRGTDVPWFRLRAQLAKIEAQISRRLYTAKSLKLDGGQTFQTILDCEVLLDGWKNSLPGTLDDEIVDGISDGDSLQGDKLDVFLVFNNCLLLTHWALRHSSEDGPIALRVERTQSHLDPILHYDVPRSRHCLLRSRSAAQAVIRIYCTYREPPYTFLWRNLAYPLCAVLVLITDILDEPATAQAIKLLQATRSFSRFLQRFEREERCSLNRVLRSCATLQRTAQLAVQEAHEGSAVESPLVITPGTPRSTPREDAETLHSILRSATNPMYLAQGLLGNQPNRDQALYTKLAELLGCPAHENPTGIPLGSEVLWPPTYGLSLAPDTR</sequence>
<dbReference type="Pfam" id="PF04082">
    <property type="entry name" value="Fungal_trans"/>
    <property type="match status" value="1"/>
</dbReference>
<dbReference type="AlphaFoldDB" id="A0A3M9YGQ0"/>
<feature type="domain" description="Xylanolytic transcriptional activator regulatory" evidence="7">
    <location>
        <begin position="341"/>
        <end position="413"/>
    </location>
</feature>
<reference evidence="8 9" key="1">
    <citation type="submission" date="2018-10" db="EMBL/GenBank/DDBJ databases">
        <title>Genome sequence of Verticillium nonalfalfae VnAa140.</title>
        <authorList>
            <person name="Stajich J.E."/>
            <person name="Kasson M.T."/>
        </authorList>
    </citation>
    <scope>NUCLEOTIDE SEQUENCE [LARGE SCALE GENOMIC DNA]</scope>
    <source>
        <strain evidence="8 9">VnAa140</strain>
    </source>
</reference>
<feature type="compositionally biased region" description="Polar residues" evidence="6">
    <location>
        <begin position="1"/>
        <end position="18"/>
    </location>
</feature>
<keyword evidence="5" id="KW-0539">Nucleus</keyword>
<comment type="caution">
    <text evidence="8">The sequence shown here is derived from an EMBL/GenBank/DDBJ whole genome shotgun (WGS) entry which is preliminary data.</text>
</comment>
<dbReference type="GeneID" id="39606686"/>
<proteinExistence type="predicted"/>
<organism evidence="8 9">
    <name type="scientific">Verticillium nonalfalfae</name>
    <dbReference type="NCBI Taxonomy" id="1051616"/>
    <lineage>
        <taxon>Eukaryota</taxon>
        <taxon>Fungi</taxon>
        <taxon>Dikarya</taxon>
        <taxon>Ascomycota</taxon>
        <taxon>Pezizomycotina</taxon>
        <taxon>Sordariomycetes</taxon>
        <taxon>Hypocreomycetidae</taxon>
        <taxon>Glomerellales</taxon>
        <taxon>Plectosphaerellaceae</taxon>
        <taxon>Verticillium</taxon>
    </lineage>
</organism>
<feature type="region of interest" description="Disordered" evidence="6">
    <location>
        <begin position="73"/>
        <end position="92"/>
    </location>
</feature>
<dbReference type="InterPro" id="IPR007219">
    <property type="entry name" value="XnlR_reg_dom"/>
</dbReference>
<evidence type="ECO:0000256" key="3">
    <source>
        <dbReference type="ARBA" id="ARBA00023125"/>
    </source>
</evidence>
<keyword evidence="9" id="KW-1185">Reference proteome</keyword>
<feature type="region of interest" description="Disordered" evidence="6">
    <location>
        <begin position="1"/>
        <end position="57"/>
    </location>
</feature>
<feature type="compositionally biased region" description="Basic and acidic residues" evidence="6">
    <location>
        <begin position="31"/>
        <end position="44"/>
    </location>
</feature>
<evidence type="ECO:0000256" key="4">
    <source>
        <dbReference type="ARBA" id="ARBA00023163"/>
    </source>
</evidence>
<dbReference type="PANTHER" id="PTHR46910">
    <property type="entry name" value="TRANSCRIPTION FACTOR PDR1"/>
    <property type="match status" value="1"/>
</dbReference>
<feature type="region of interest" description="Disordered" evidence="6">
    <location>
        <begin position="111"/>
        <end position="168"/>
    </location>
</feature>
<dbReference type="RefSeq" id="XP_028497399.1">
    <property type="nucleotide sequence ID" value="XM_028637191.1"/>
</dbReference>
<dbReference type="GO" id="GO:0003700">
    <property type="term" value="F:DNA-binding transcription factor activity"/>
    <property type="evidence" value="ECO:0007669"/>
    <property type="project" value="InterPro"/>
</dbReference>
<dbReference type="STRING" id="1051616.A0A3M9YGQ0"/>
<evidence type="ECO:0000256" key="5">
    <source>
        <dbReference type="ARBA" id="ARBA00023242"/>
    </source>
</evidence>
<evidence type="ECO:0000313" key="8">
    <source>
        <dbReference type="EMBL" id="RNJ59241.1"/>
    </source>
</evidence>
<dbReference type="InterPro" id="IPR050987">
    <property type="entry name" value="AtrR-like"/>
</dbReference>
<feature type="compositionally biased region" description="Polar residues" evidence="6">
    <location>
        <begin position="150"/>
        <end position="161"/>
    </location>
</feature>
<keyword evidence="4" id="KW-0804">Transcription</keyword>
<comment type="subcellular location">
    <subcellularLocation>
        <location evidence="1">Nucleus</location>
    </subcellularLocation>
</comment>
<dbReference type="SMART" id="SM00906">
    <property type="entry name" value="Fungal_trans"/>
    <property type="match status" value="1"/>
</dbReference>
<evidence type="ECO:0000313" key="9">
    <source>
        <dbReference type="Proteomes" id="UP000267145"/>
    </source>
</evidence>
<dbReference type="GO" id="GO:0003677">
    <property type="term" value="F:DNA binding"/>
    <property type="evidence" value="ECO:0007669"/>
    <property type="project" value="UniProtKB-KW"/>
</dbReference>
<protein>
    <recommendedName>
        <fullName evidence="7">Xylanolytic transcriptional activator regulatory domain-containing protein</fullName>
    </recommendedName>
</protein>
<evidence type="ECO:0000256" key="2">
    <source>
        <dbReference type="ARBA" id="ARBA00023015"/>
    </source>
</evidence>
<accession>A0A3M9YGQ0</accession>
<dbReference type="CDD" id="cd12148">
    <property type="entry name" value="fungal_TF_MHR"/>
    <property type="match status" value="1"/>
</dbReference>
<evidence type="ECO:0000256" key="6">
    <source>
        <dbReference type="SAM" id="MobiDB-lite"/>
    </source>
</evidence>
<gene>
    <name evidence="8" type="ORF">D7B24_002997</name>
</gene>
<keyword evidence="3" id="KW-0238">DNA-binding</keyword>
<dbReference type="PANTHER" id="PTHR46910:SF37">
    <property type="entry name" value="ZN(II)2CYS6 TRANSCRIPTION FACTOR (EUROFUNG)"/>
    <property type="match status" value="1"/>
</dbReference>